<gene>
    <name evidence="2" type="ORF">QE109_02215</name>
</gene>
<dbReference type="RefSeq" id="WP_281092741.1">
    <property type="nucleotide sequence ID" value="NZ_JARYZI010000001.1"/>
</dbReference>
<accession>A0ABT6N948</accession>
<evidence type="ECO:0000256" key="1">
    <source>
        <dbReference type="SAM" id="Phobius"/>
    </source>
</evidence>
<keyword evidence="1" id="KW-0472">Membrane</keyword>
<evidence type="ECO:0000313" key="2">
    <source>
        <dbReference type="EMBL" id="MDH8676941.1"/>
    </source>
</evidence>
<organism evidence="2 3">
    <name type="scientific">Fusibacter bizertensis</name>
    <dbReference type="NCBI Taxonomy" id="1488331"/>
    <lineage>
        <taxon>Bacteria</taxon>
        <taxon>Bacillati</taxon>
        <taxon>Bacillota</taxon>
        <taxon>Clostridia</taxon>
        <taxon>Eubacteriales</taxon>
        <taxon>Eubacteriales Family XII. Incertae Sedis</taxon>
        <taxon>Fusibacter</taxon>
    </lineage>
</organism>
<keyword evidence="1" id="KW-1133">Transmembrane helix</keyword>
<dbReference type="EMBL" id="JARYZI010000001">
    <property type="protein sequence ID" value="MDH8676941.1"/>
    <property type="molecule type" value="Genomic_DNA"/>
</dbReference>
<protein>
    <recommendedName>
        <fullName evidence="4">DUF5673 domain-containing protein</fullName>
    </recommendedName>
</protein>
<reference evidence="2 3" key="1">
    <citation type="submission" date="2023-04" db="EMBL/GenBank/DDBJ databases">
        <title>Fusibacter bizertensis strain WBS, isolated from littoral bottom sediments of the Arctic seas - biochemical and genomic analysis.</title>
        <authorList>
            <person name="Brioukhanov A.L."/>
        </authorList>
    </citation>
    <scope>NUCLEOTIDE SEQUENCE [LARGE SCALE GENOMIC DNA]</scope>
    <source>
        <strain evidence="2 3">WBS</strain>
    </source>
</reference>
<proteinExistence type="predicted"/>
<dbReference type="Proteomes" id="UP001158045">
    <property type="component" value="Unassembled WGS sequence"/>
</dbReference>
<evidence type="ECO:0000313" key="3">
    <source>
        <dbReference type="Proteomes" id="UP001158045"/>
    </source>
</evidence>
<keyword evidence="3" id="KW-1185">Reference proteome</keyword>
<evidence type="ECO:0008006" key="4">
    <source>
        <dbReference type="Google" id="ProtNLM"/>
    </source>
</evidence>
<keyword evidence="1" id="KW-0812">Transmembrane</keyword>
<comment type="caution">
    <text evidence="2">The sequence shown here is derived from an EMBL/GenBank/DDBJ whole genome shotgun (WGS) entry which is preliminary data.</text>
</comment>
<feature type="transmembrane region" description="Helical" evidence="1">
    <location>
        <begin position="88"/>
        <end position="107"/>
    </location>
</feature>
<name>A0ABT6N948_9FIRM</name>
<sequence>MNRKSFTQKRKIITKVILITFYSAFIGYLLTSLQWIADWNYNFHEMLYIPYNIAYFLVPFELVLWIYYAARSKQEIKENGFKTKIKDYLMNLTLLISLIFIVIYFYIQSMTITIGGLFEVEQKIQERNNYYIELNRQKIRCTHSEYNLIEEGKVYLVTFSWNKKWPDKGTLDLIEPTEVIFD</sequence>
<feature type="transmembrane region" description="Helical" evidence="1">
    <location>
        <begin position="12"/>
        <end position="36"/>
    </location>
</feature>
<feature type="transmembrane region" description="Helical" evidence="1">
    <location>
        <begin position="48"/>
        <end position="68"/>
    </location>
</feature>